<proteinExistence type="predicted"/>
<evidence type="ECO:0008006" key="4">
    <source>
        <dbReference type="Google" id="ProtNLM"/>
    </source>
</evidence>
<protein>
    <recommendedName>
        <fullName evidence="4">Glycerophosphoryl diester phosphodiesterase membrane domain-containing protein</fullName>
    </recommendedName>
</protein>
<keyword evidence="3" id="KW-1185">Reference proteome</keyword>
<dbReference type="EMBL" id="RQTJ01000027">
    <property type="protein sequence ID" value="RRA92379.1"/>
    <property type="molecule type" value="Genomic_DNA"/>
</dbReference>
<evidence type="ECO:0000256" key="1">
    <source>
        <dbReference type="SAM" id="Phobius"/>
    </source>
</evidence>
<keyword evidence="1" id="KW-0812">Transmembrane</keyword>
<feature type="transmembrane region" description="Helical" evidence="1">
    <location>
        <begin position="31"/>
        <end position="60"/>
    </location>
</feature>
<dbReference type="AlphaFoldDB" id="A0A3P1ATH3"/>
<feature type="transmembrane region" description="Helical" evidence="1">
    <location>
        <begin position="116"/>
        <end position="135"/>
    </location>
</feature>
<dbReference type="RefSeq" id="WP_124899958.1">
    <property type="nucleotide sequence ID" value="NZ_RQTJ01000027.1"/>
</dbReference>
<organism evidence="2 3">
    <name type="scientific">Paenimyroides viscosum</name>
    <dbReference type="NCBI Taxonomy" id="2488729"/>
    <lineage>
        <taxon>Bacteria</taxon>
        <taxon>Pseudomonadati</taxon>
        <taxon>Bacteroidota</taxon>
        <taxon>Flavobacteriia</taxon>
        <taxon>Flavobacteriales</taxon>
        <taxon>Flavobacteriaceae</taxon>
        <taxon>Paenimyroides</taxon>
    </lineage>
</organism>
<name>A0A3P1ATH3_9FLAO</name>
<evidence type="ECO:0000313" key="3">
    <source>
        <dbReference type="Proteomes" id="UP000268372"/>
    </source>
</evidence>
<keyword evidence="1" id="KW-0472">Membrane</keyword>
<sequence length="203" mass="23416">MKLISENPNEKPQLQTIRSLFRKDLKRMLRFGFLSVTLNIIVTLFFLLVAIYLIGGFIAFLFAPALFLLGLLFIIIFIVLIQFLTIWYIVTFFYYGNDHLSFFTAAKNAFKTYVKNFWTIIGANICMLIIVSTLYRIVTAIPFMLLKASLGITNLNFTILNPSISIIEKIITAILFCVSFLVYLLLYHFILIQNNLVYYSGSK</sequence>
<keyword evidence="1" id="KW-1133">Transmembrane helix</keyword>
<feature type="transmembrane region" description="Helical" evidence="1">
    <location>
        <begin position="171"/>
        <end position="190"/>
    </location>
</feature>
<accession>A0A3P1ATH3</accession>
<gene>
    <name evidence="2" type="ORF">EG242_11195</name>
</gene>
<reference evidence="2 3" key="1">
    <citation type="submission" date="2018-11" db="EMBL/GenBank/DDBJ databases">
        <title>Flavobacterium sp. nov., YIM 102796 draft genome.</title>
        <authorList>
            <person name="Li G."/>
            <person name="Jiang Y."/>
        </authorList>
    </citation>
    <scope>NUCLEOTIDE SEQUENCE [LARGE SCALE GENOMIC DNA]</scope>
    <source>
        <strain evidence="2 3">YIM 102796</strain>
    </source>
</reference>
<evidence type="ECO:0000313" key="2">
    <source>
        <dbReference type="EMBL" id="RRA92379.1"/>
    </source>
</evidence>
<dbReference type="Proteomes" id="UP000268372">
    <property type="component" value="Unassembled WGS sequence"/>
</dbReference>
<comment type="caution">
    <text evidence="2">The sequence shown here is derived from an EMBL/GenBank/DDBJ whole genome shotgun (WGS) entry which is preliminary data.</text>
</comment>
<dbReference type="OrthoDB" id="1149172at2"/>
<feature type="transmembrane region" description="Helical" evidence="1">
    <location>
        <begin position="66"/>
        <end position="95"/>
    </location>
</feature>